<dbReference type="RefSeq" id="WP_265964172.1">
    <property type="nucleotide sequence ID" value="NZ_JAPEVI010000003.1"/>
</dbReference>
<dbReference type="EMBL" id="JAPEVI010000003">
    <property type="protein sequence ID" value="MCX2724286.1"/>
    <property type="molecule type" value="Genomic_DNA"/>
</dbReference>
<gene>
    <name evidence="3" type="ORF">ON753_18235</name>
</gene>
<dbReference type="GO" id="GO:0003964">
    <property type="term" value="F:RNA-directed DNA polymerase activity"/>
    <property type="evidence" value="ECO:0007669"/>
    <property type="project" value="UniProtKB-KW"/>
</dbReference>
<dbReference type="InterPro" id="IPR043502">
    <property type="entry name" value="DNA/RNA_pol_sf"/>
</dbReference>
<sequence length="439" mass="48957">MPPSKRIYSKAFEDTTRQPALRRAWNKVHANGIESRSETTKTEIVEFQKTADKAIRKIQREIRNGSFVFEKSVGKKVPKGSSGDFRPIVVAPIETRILQRAVLDQLLKQASLKPYIVTPYSFGGITKQTDDGIAAVPLAISKILDAKKNGLNYVRCADISAFFTKIRKSTVRGIISNEIQALDFMNLFDNCVAVELENSAQLGADAIRFPREDLGVAQGSALSPLLGNILLHGFDQAMNEGDCACFRYIDDIIILAPSERAANARFRKAEGLLSDLQLEFSAQKSCGGVQTFESGFEFLGIEIVNGLIRPNGKAVGKLKQKIFDILDASKNEFSRDASKPFRSKFAMIPTLSRVSGTLNGWAKHYRFCNDQKLFQSLDQDVESKVTKYLQSYAASVRKNPEAKRDFLGITSLNDIDWNPFSWPKQYPSPDEQNQSSSNF</sequence>
<keyword evidence="3" id="KW-0808">Transferase</keyword>
<keyword evidence="3" id="KW-0548">Nucleotidyltransferase</keyword>
<keyword evidence="4" id="KW-1185">Reference proteome</keyword>
<dbReference type="PANTHER" id="PTHR34047:SF8">
    <property type="entry name" value="PROTEIN YKFC"/>
    <property type="match status" value="1"/>
</dbReference>
<keyword evidence="3" id="KW-0695">RNA-directed DNA polymerase</keyword>
<evidence type="ECO:0000259" key="2">
    <source>
        <dbReference type="PROSITE" id="PS50878"/>
    </source>
</evidence>
<dbReference type="InterPro" id="IPR051083">
    <property type="entry name" value="GrpII_Intron_Splice-Mob/Def"/>
</dbReference>
<comment type="similarity">
    <text evidence="1">Belongs to the bacterial reverse transcriptase family.</text>
</comment>
<dbReference type="Pfam" id="PF00078">
    <property type="entry name" value="RVT_1"/>
    <property type="match status" value="1"/>
</dbReference>
<name>A0ABT3R5F7_9HYPH</name>
<organism evidence="3 4">
    <name type="scientific">Roseibium salinum</name>
    <dbReference type="NCBI Taxonomy" id="1604349"/>
    <lineage>
        <taxon>Bacteria</taxon>
        <taxon>Pseudomonadati</taxon>
        <taxon>Pseudomonadota</taxon>
        <taxon>Alphaproteobacteria</taxon>
        <taxon>Hyphomicrobiales</taxon>
        <taxon>Stappiaceae</taxon>
        <taxon>Roseibium</taxon>
    </lineage>
</organism>
<dbReference type="PROSITE" id="PS50878">
    <property type="entry name" value="RT_POL"/>
    <property type="match status" value="1"/>
</dbReference>
<proteinExistence type="inferred from homology"/>
<evidence type="ECO:0000256" key="1">
    <source>
        <dbReference type="ARBA" id="ARBA00034120"/>
    </source>
</evidence>
<feature type="domain" description="Reverse transcriptase" evidence="2">
    <location>
        <begin position="58"/>
        <end position="303"/>
    </location>
</feature>
<dbReference type="InterPro" id="IPR000477">
    <property type="entry name" value="RT_dom"/>
</dbReference>
<accession>A0ABT3R5F7</accession>
<dbReference type="PANTHER" id="PTHR34047">
    <property type="entry name" value="NUCLEAR INTRON MATURASE 1, MITOCHONDRIAL-RELATED"/>
    <property type="match status" value="1"/>
</dbReference>
<dbReference type="SUPFAM" id="SSF56672">
    <property type="entry name" value="DNA/RNA polymerases"/>
    <property type="match status" value="1"/>
</dbReference>
<comment type="caution">
    <text evidence="3">The sequence shown here is derived from an EMBL/GenBank/DDBJ whole genome shotgun (WGS) entry which is preliminary data.</text>
</comment>
<dbReference type="Proteomes" id="UP001300261">
    <property type="component" value="Unassembled WGS sequence"/>
</dbReference>
<evidence type="ECO:0000313" key="4">
    <source>
        <dbReference type="Proteomes" id="UP001300261"/>
    </source>
</evidence>
<evidence type="ECO:0000313" key="3">
    <source>
        <dbReference type="EMBL" id="MCX2724286.1"/>
    </source>
</evidence>
<reference evidence="3 4" key="1">
    <citation type="journal article" date="2016" name="Int. J. Syst. Evol. Microbiol.">
        <title>Labrenzia salina sp. nov., isolated from the rhizosphere of the halophyte Arthrocnemum macrostachyum.</title>
        <authorList>
            <person name="Camacho M."/>
            <person name="Redondo-Gomez S."/>
            <person name="Rodriguez-Llorente I."/>
            <person name="Rohde M."/>
            <person name="Sproer C."/>
            <person name="Schumann P."/>
            <person name="Klenk H.P."/>
            <person name="Montero-Calasanz M.D.C."/>
        </authorList>
    </citation>
    <scope>NUCLEOTIDE SEQUENCE [LARGE SCALE GENOMIC DNA]</scope>
    <source>
        <strain evidence="3 4">DSM 29163</strain>
    </source>
</reference>
<protein>
    <submittedName>
        <fullName evidence="3">Reverse transcriptase domain-containing protein</fullName>
    </submittedName>
</protein>